<keyword evidence="1" id="KW-0472">Membrane</keyword>
<dbReference type="AlphaFoldDB" id="A0A561WR18"/>
<comment type="caution">
    <text evidence="2">The sequence shown here is derived from an EMBL/GenBank/DDBJ whole genome shotgun (WGS) entry which is preliminary data.</text>
</comment>
<evidence type="ECO:0000256" key="1">
    <source>
        <dbReference type="SAM" id="Phobius"/>
    </source>
</evidence>
<dbReference type="OrthoDB" id="3297477at2"/>
<sequence length="245" mass="25086">MSTVLAAEWLKVRTLRSFRACAVAAVILAIGGAALAGAAYTDPAFAEGLTALDAATDVISWSSAVLQFPVLVLAVLVLGSEYSGGAIRVTFVAVPRRLRVMIAKALVVAVVAALLATLSLGLGYAVAVPLLHRAALTDVPFGTVLSLLGGGIGYCVLVGLFAYAVTLLVRNTAAGIAVTLGVLLLVRLVLAVLDIWVRSDLTGLAFSAAASQVMTDPFSRALPVVVVWLAVPAVLGALAVVRRDA</sequence>
<accession>A0A561WR18</accession>
<gene>
    <name evidence="2" type="ORF">FHX34_1011291</name>
</gene>
<dbReference type="RefSeq" id="WP_122981705.1">
    <property type="nucleotide sequence ID" value="NZ_BOMX01000028.1"/>
</dbReference>
<feature type="transmembrane region" description="Helical" evidence="1">
    <location>
        <begin position="147"/>
        <end position="169"/>
    </location>
</feature>
<keyword evidence="1" id="KW-1133">Transmembrane helix</keyword>
<evidence type="ECO:0000313" key="2">
    <source>
        <dbReference type="EMBL" id="TWG26310.1"/>
    </source>
</evidence>
<keyword evidence="3" id="KW-1185">Reference proteome</keyword>
<feature type="transmembrane region" description="Helical" evidence="1">
    <location>
        <begin position="105"/>
        <end position="127"/>
    </location>
</feature>
<organism evidence="2 3">
    <name type="scientific">Actinoplanes teichomyceticus</name>
    <dbReference type="NCBI Taxonomy" id="1867"/>
    <lineage>
        <taxon>Bacteria</taxon>
        <taxon>Bacillati</taxon>
        <taxon>Actinomycetota</taxon>
        <taxon>Actinomycetes</taxon>
        <taxon>Micromonosporales</taxon>
        <taxon>Micromonosporaceae</taxon>
        <taxon>Actinoplanes</taxon>
    </lineage>
</organism>
<evidence type="ECO:0000313" key="3">
    <source>
        <dbReference type="Proteomes" id="UP000320239"/>
    </source>
</evidence>
<feature type="transmembrane region" description="Helical" evidence="1">
    <location>
        <begin position="221"/>
        <end position="241"/>
    </location>
</feature>
<proteinExistence type="predicted"/>
<name>A0A561WR18_ACTTI</name>
<feature type="transmembrane region" description="Helical" evidence="1">
    <location>
        <begin position="20"/>
        <end position="39"/>
    </location>
</feature>
<feature type="transmembrane region" description="Helical" evidence="1">
    <location>
        <begin position="176"/>
        <end position="197"/>
    </location>
</feature>
<reference evidence="2 3" key="1">
    <citation type="submission" date="2019-06" db="EMBL/GenBank/DDBJ databases">
        <title>Sequencing the genomes of 1000 actinobacteria strains.</title>
        <authorList>
            <person name="Klenk H.-P."/>
        </authorList>
    </citation>
    <scope>NUCLEOTIDE SEQUENCE [LARGE SCALE GENOMIC DNA]</scope>
    <source>
        <strain evidence="2 3">DSM 43866</strain>
    </source>
</reference>
<dbReference type="EMBL" id="VIWY01000001">
    <property type="protein sequence ID" value="TWG26310.1"/>
    <property type="molecule type" value="Genomic_DNA"/>
</dbReference>
<dbReference type="Proteomes" id="UP000320239">
    <property type="component" value="Unassembled WGS sequence"/>
</dbReference>
<keyword evidence="1" id="KW-0812">Transmembrane</keyword>
<dbReference type="Pfam" id="PF12730">
    <property type="entry name" value="ABC2_membrane_4"/>
    <property type="match status" value="1"/>
</dbReference>
<protein>
    <submittedName>
        <fullName evidence="2">ABC-2 type transport system permease protein</fullName>
    </submittedName>
</protein>